<proteinExistence type="predicted"/>
<sequence>MKEFNLEKALAGEPFQCKRTKHKFYYLGDASKLGSELIFPIVLYNATTDETINIAIEHFINENYGMYEEPRPTVTLTLPCPLKELEEGQKFWRITMNSDPLGIAWAKVDVGMSVFDKENVYHLALLDAGLAFKSEEDAQAWFDAMKNARR</sequence>
<organism evidence="1 2">
    <name type="scientific">Pasteurella oralis</name>
    <dbReference type="NCBI Taxonomy" id="1071947"/>
    <lineage>
        <taxon>Bacteria</taxon>
        <taxon>Pseudomonadati</taxon>
        <taxon>Pseudomonadota</taxon>
        <taxon>Gammaproteobacteria</taxon>
        <taxon>Pasteurellales</taxon>
        <taxon>Pasteurellaceae</taxon>
        <taxon>Pasteurella</taxon>
    </lineage>
</organism>
<comment type="caution">
    <text evidence="1">The sequence shown here is derived from an EMBL/GenBank/DDBJ whole genome shotgun (WGS) entry which is preliminary data.</text>
</comment>
<dbReference type="Proteomes" id="UP001597420">
    <property type="component" value="Unassembled WGS sequence"/>
</dbReference>
<evidence type="ECO:0000313" key="1">
    <source>
        <dbReference type="EMBL" id="MFD1806160.1"/>
    </source>
</evidence>
<evidence type="ECO:0000313" key="2">
    <source>
        <dbReference type="Proteomes" id="UP001597420"/>
    </source>
</evidence>
<dbReference type="EMBL" id="JBHUFP010000009">
    <property type="protein sequence ID" value="MFD1806160.1"/>
    <property type="molecule type" value="Genomic_DNA"/>
</dbReference>
<gene>
    <name evidence="1" type="ORF">ACFSAV_07240</name>
</gene>
<evidence type="ECO:0008006" key="3">
    <source>
        <dbReference type="Google" id="ProtNLM"/>
    </source>
</evidence>
<keyword evidence="2" id="KW-1185">Reference proteome</keyword>
<name>A0ABW4NVF6_9PAST</name>
<dbReference type="RefSeq" id="WP_379097897.1">
    <property type="nucleotide sequence ID" value="NZ_JBHUFP010000009.1"/>
</dbReference>
<reference evidence="2" key="1">
    <citation type="journal article" date="2019" name="Int. J. Syst. Evol. Microbiol.">
        <title>The Global Catalogue of Microorganisms (GCM) 10K type strain sequencing project: providing services to taxonomists for standard genome sequencing and annotation.</title>
        <authorList>
            <consortium name="The Broad Institute Genomics Platform"/>
            <consortium name="The Broad Institute Genome Sequencing Center for Infectious Disease"/>
            <person name="Wu L."/>
            <person name="Ma J."/>
        </authorList>
    </citation>
    <scope>NUCLEOTIDE SEQUENCE [LARGE SCALE GENOMIC DNA]</scope>
    <source>
        <strain evidence="2">CCM 7950</strain>
    </source>
</reference>
<accession>A0ABW4NVF6</accession>
<protein>
    <recommendedName>
        <fullName evidence="3">Pyruvate kinase</fullName>
    </recommendedName>
</protein>